<evidence type="ECO:0000256" key="1">
    <source>
        <dbReference type="ARBA" id="ARBA00004906"/>
    </source>
</evidence>
<dbReference type="SUPFAM" id="SSF49599">
    <property type="entry name" value="TRAF domain-like"/>
    <property type="match status" value="1"/>
</dbReference>
<dbReference type="EMBL" id="CM029047">
    <property type="protein sequence ID" value="KAG2582685.1"/>
    <property type="molecule type" value="Genomic_DNA"/>
</dbReference>
<dbReference type="InterPro" id="IPR056423">
    <property type="entry name" value="BACK_BPM_SPOP"/>
</dbReference>
<dbReference type="Gene3D" id="3.30.710.10">
    <property type="entry name" value="Potassium Channel Kv1.1, Chain A"/>
    <property type="match status" value="1"/>
</dbReference>
<sequence>MASRSPSMRTESTSTVETVQGTHSFKITDYRLHKELSTDKCFCSAIFAVGGHNWCIRYYSEGQDPRSDFVSIFLQLTDLSYDLRRLLESEEEADVTFKVKGEVFRAHKILLAVRSPVFKADKTVEGMDPIVFKSLLHFIYTDTFPVMEDLDSDEKEDMVKHLLVAADTYGMERMKLICEGILCKRIDVESVAYTLALAAQHHCIKLKNACIEFIISRNRMDAVLASQGYEYLKRACPDVAVELWEKAAKSFMKRSGPNNI</sequence>
<dbReference type="Proteomes" id="UP000823388">
    <property type="component" value="Chromosome 6K"/>
</dbReference>
<accession>A0A8T0RC37</accession>
<dbReference type="Pfam" id="PF24570">
    <property type="entry name" value="BACK_BPM_SPOP"/>
    <property type="match status" value="1"/>
</dbReference>
<dbReference type="CDD" id="cd00121">
    <property type="entry name" value="MATH"/>
    <property type="match status" value="1"/>
</dbReference>
<dbReference type="InterPro" id="IPR045005">
    <property type="entry name" value="BPM1-6"/>
</dbReference>
<comment type="caution">
    <text evidence="5">The sequence shown here is derived from an EMBL/GenBank/DDBJ whole genome shotgun (WGS) entry which is preliminary data.</text>
</comment>
<dbReference type="PANTHER" id="PTHR26379:SF474">
    <property type="entry name" value="OS08G0228200 PROTEIN"/>
    <property type="match status" value="1"/>
</dbReference>
<evidence type="ECO:0000313" key="5">
    <source>
        <dbReference type="EMBL" id="KAG2582685.1"/>
    </source>
</evidence>
<name>A0A8T0RC37_PANVG</name>
<dbReference type="Pfam" id="PF00651">
    <property type="entry name" value="BTB"/>
    <property type="match status" value="1"/>
</dbReference>
<gene>
    <name evidence="5" type="ORF">PVAP13_6KG190400</name>
</gene>
<dbReference type="SMART" id="SM00225">
    <property type="entry name" value="BTB"/>
    <property type="match status" value="1"/>
</dbReference>
<dbReference type="PROSITE" id="PS50097">
    <property type="entry name" value="BTB"/>
    <property type="match status" value="1"/>
</dbReference>
<organism evidence="5 6">
    <name type="scientific">Panicum virgatum</name>
    <name type="common">Blackwell switchgrass</name>
    <dbReference type="NCBI Taxonomy" id="38727"/>
    <lineage>
        <taxon>Eukaryota</taxon>
        <taxon>Viridiplantae</taxon>
        <taxon>Streptophyta</taxon>
        <taxon>Embryophyta</taxon>
        <taxon>Tracheophyta</taxon>
        <taxon>Spermatophyta</taxon>
        <taxon>Magnoliopsida</taxon>
        <taxon>Liliopsida</taxon>
        <taxon>Poales</taxon>
        <taxon>Poaceae</taxon>
        <taxon>PACMAD clade</taxon>
        <taxon>Panicoideae</taxon>
        <taxon>Panicodae</taxon>
        <taxon>Paniceae</taxon>
        <taxon>Panicinae</taxon>
        <taxon>Panicum</taxon>
        <taxon>Panicum sect. Hiantes</taxon>
    </lineage>
</organism>
<dbReference type="InterPro" id="IPR011333">
    <property type="entry name" value="SKP1/BTB/POZ_sf"/>
</dbReference>
<dbReference type="InterPro" id="IPR002083">
    <property type="entry name" value="MATH/TRAF_dom"/>
</dbReference>
<dbReference type="Gene3D" id="2.60.210.10">
    <property type="entry name" value="Apoptosis, Tumor Necrosis Factor Receptor Associated Protein 2, Chain A"/>
    <property type="match status" value="1"/>
</dbReference>
<comment type="pathway">
    <text evidence="1">Protein modification; protein ubiquitination.</text>
</comment>
<dbReference type="GO" id="GO:0016567">
    <property type="term" value="P:protein ubiquitination"/>
    <property type="evidence" value="ECO:0007669"/>
    <property type="project" value="InterPro"/>
</dbReference>
<reference evidence="5" key="1">
    <citation type="submission" date="2020-05" db="EMBL/GenBank/DDBJ databases">
        <title>WGS assembly of Panicum virgatum.</title>
        <authorList>
            <person name="Lovell J.T."/>
            <person name="Jenkins J."/>
            <person name="Shu S."/>
            <person name="Juenger T.E."/>
            <person name="Schmutz J."/>
        </authorList>
    </citation>
    <scope>NUCLEOTIDE SEQUENCE</scope>
    <source>
        <strain evidence="5">AP13</strain>
    </source>
</reference>
<keyword evidence="6" id="KW-1185">Reference proteome</keyword>
<evidence type="ECO:0000259" key="3">
    <source>
        <dbReference type="PROSITE" id="PS50097"/>
    </source>
</evidence>
<dbReference type="Gene3D" id="1.25.40.420">
    <property type="match status" value="1"/>
</dbReference>
<evidence type="ECO:0000256" key="2">
    <source>
        <dbReference type="ARBA" id="ARBA00010846"/>
    </source>
</evidence>
<dbReference type="PANTHER" id="PTHR26379">
    <property type="entry name" value="BTB/POZ AND MATH DOMAIN-CONTAINING PROTEIN 1"/>
    <property type="match status" value="1"/>
</dbReference>
<evidence type="ECO:0000313" key="6">
    <source>
        <dbReference type="Proteomes" id="UP000823388"/>
    </source>
</evidence>
<dbReference type="InterPro" id="IPR000210">
    <property type="entry name" value="BTB/POZ_dom"/>
</dbReference>
<dbReference type="AlphaFoldDB" id="A0A8T0RC37"/>
<evidence type="ECO:0000259" key="4">
    <source>
        <dbReference type="PROSITE" id="PS50144"/>
    </source>
</evidence>
<dbReference type="PROSITE" id="PS50144">
    <property type="entry name" value="MATH"/>
    <property type="match status" value="1"/>
</dbReference>
<feature type="domain" description="BTB" evidence="3">
    <location>
        <begin position="93"/>
        <end position="148"/>
    </location>
</feature>
<dbReference type="SUPFAM" id="SSF54695">
    <property type="entry name" value="POZ domain"/>
    <property type="match status" value="1"/>
</dbReference>
<feature type="domain" description="MATH" evidence="4">
    <location>
        <begin position="20"/>
        <end position="150"/>
    </location>
</feature>
<proteinExistence type="inferred from homology"/>
<dbReference type="InterPro" id="IPR008974">
    <property type="entry name" value="TRAF-like"/>
</dbReference>
<comment type="similarity">
    <text evidence="2">Belongs to the Tdpoz family.</text>
</comment>
<protein>
    <submittedName>
        <fullName evidence="5">Uncharacterized protein</fullName>
    </submittedName>
</protein>